<dbReference type="Proteomes" id="UP001391051">
    <property type="component" value="Unassembled WGS sequence"/>
</dbReference>
<feature type="region of interest" description="Disordered" evidence="6">
    <location>
        <begin position="1"/>
        <end position="22"/>
    </location>
</feature>
<dbReference type="Gene3D" id="2.20.28.30">
    <property type="entry name" value="RNA polymerase ii, chain L"/>
    <property type="match status" value="1"/>
</dbReference>
<evidence type="ECO:0000256" key="3">
    <source>
        <dbReference type="ARBA" id="ARBA00022833"/>
    </source>
</evidence>
<protein>
    <submittedName>
        <fullName evidence="7">Metallothionein-I transcription activator</fullName>
    </submittedName>
</protein>
<dbReference type="InterPro" id="IPR029040">
    <property type="entry name" value="RPABC4/Spt4"/>
</dbReference>
<dbReference type="RefSeq" id="XP_066703353.1">
    <property type="nucleotide sequence ID" value="XM_066840726.1"/>
</dbReference>
<evidence type="ECO:0000256" key="5">
    <source>
        <dbReference type="ARBA" id="ARBA00025770"/>
    </source>
</evidence>
<accession>A0ABR1QNJ0</accession>
<keyword evidence="3" id="KW-0862">Zinc</keyword>
<comment type="subcellular location">
    <subcellularLocation>
        <location evidence="1">Nucleus</location>
    </subcellularLocation>
</comment>
<dbReference type="PANTHER" id="PTHR12056:SF2">
    <property type="entry name" value="GEO11084P1"/>
    <property type="match status" value="1"/>
</dbReference>
<dbReference type="InterPro" id="IPR039747">
    <property type="entry name" value="RPABC4"/>
</dbReference>
<comment type="similarity">
    <text evidence="5">Belongs to the archaeal Rpo12/eukaryotic RPC10 RNA polymerase subunit family.</text>
</comment>
<keyword evidence="8" id="KW-1185">Reference proteome</keyword>
<keyword evidence="2" id="KW-0479">Metal-binding</keyword>
<comment type="caution">
    <text evidence="7">The sequence shown here is derived from an EMBL/GenBank/DDBJ whole genome shotgun (WGS) entry which is preliminary data.</text>
</comment>
<dbReference type="GeneID" id="92073788"/>
<evidence type="ECO:0000256" key="1">
    <source>
        <dbReference type="ARBA" id="ARBA00004123"/>
    </source>
</evidence>
<evidence type="ECO:0000256" key="6">
    <source>
        <dbReference type="SAM" id="MobiDB-lite"/>
    </source>
</evidence>
<dbReference type="PANTHER" id="PTHR12056">
    <property type="entry name" value="DNA-DIRECTED RNA POLYMERASES I, II, AND III"/>
    <property type="match status" value="1"/>
</dbReference>
<dbReference type="SUPFAM" id="SSF63393">
    <property type="entry name" value="RNA polymerase subunits"/>
    <property type="match status" value="1"/>
</dbReference>
<evidence type="ECO:0000256" key="2">
    <source>
        <dbReference type="ARBA" id="ARBA00022723"/>
    </source>
</evidence>
<evidence type="ECO:0000313" key="7">
    <source>
        <dbReference type="EMBL" id="KAK7959650.1"/>
    </source>
</evidence>
<proteinExistence type="inferred from homology"/>
<keyword evidence="4" id="KW-0539">Nucleus</keyword>
<dbReference type="InterPro" id="IPR006591">
    <property type="entry name" value="RNAP_P/RPABC4"/>
</dbReference>
<evidence type="ECO:0000256" key="4">
    <source>
        <dbReference type="ARBA" id="ARBA00023242"/>
    </source>
</evidence>
<dbReference type="SMART" id="SM00659">
    <property type="entry name" value="RPOLCX"/>
    <property type="match status" value="1"/>
</dbReference>
<name>A0ABR1QNJ0_9PEZI</name>
<sequence length="83" mass="9227">MSSQREAYQIPTGQQSPAAGMAMRSVVNTSSAANDEGLPMRYICGDCGTTFPLKRADTIRCVECGCRVLYKERTKRMVQFEAR</sequence>
<gene>
    <name evidence="7" type="ORF">PG986_004504</name>
</gene>
<reference evidence="7 8" key="1">
    <citation type="submission" date="2023-01" db="EMBL/GenBank/DDBJ databases">
        <title>Analysis of 21 Apiospora genomes using comparative genomics revels a genus with tremendous synthesis potential of carbohydrate active enzymes and secondary metabolites.</title>
        <authorList>
            <person name="Sorensen T."/>
        </authorList>
    </citation>
    <scope>NUCLEOTIDE SEQUENCE [LARGE SCALE GENOMIC DNA]</scope>
    <source>
        <strain evidence="7 8">CBS 24483</strain>
    </source>
</reference>
<feature type="compositionally biased region" description="Polar residues" evidence="6">
    <location>
        <begin position="1"/>
        <end position="17"/>
    </location>
</feature>
<dbReference type="Pfam" id="PF03604">
    <property type="entry name" value="Zn_ribbon_RPAB4"/>
    <property type="match status" value="1"/>
</dbReference>
<evidence type="ECO:0000313" key="8">
    <source>
        <dbReference type="Proteomes" id="UP001391051"/>
    </source>
</evidence>
<dbReference type="EMBL" id="JAQQWE010000003">
    <property type="protein sequence ID" value="KAK7959650.1"/>
    <property type="molecule type" value="Genomic_DNA"/>
</dbReference>
<organism evidence="7 8">
    <name type="scientific">Apiospora aurea</name>
    <dbReference type="NCBI Taxonomy" id="335848"/>
    <lineage>
        <taxon>Eukaryota</taxon>
        <taxon>Fungi</taxon>
        <taxon>Dikarya</taxon>
        <taxon>Ascomycota</taxon>
        <taxon>Pezizomycotina</taxon>
        <taxon>Sordariomycetes</taxon>
        <taxon>Xylariomycetidae</taxon>
        <taxon>Amphisphaeriales</taxon>
        <taxon>Apiosporaceae</taxon>
        <taxon>Apiospora</taxon>
    </lineage>
</organism>